<feature type="domain" description="N-acetyltransferase" evidence="1">
    <location>
        <begin position="42"/>
        <end position="188"/>
    </location>
</feature>
<evidence type="ECO:0000259" key="1">
    <source>
        <dbReference type="PROSITE" id="PS51186"/>
    </source>
</evidence>
<protein>
    <recommendedName>
        <fullName evidence="1">N-acetyltransferase domain-containing protein</fullName>
    </recommendedName>
</protein>
<dbReference type="Proteomes" id="UP000275461">
    <property type="component" value="Unassembled WGS sequence"/>
</dbReference>
<dbReference type="CDD" id="cd04301">
    <property type="entry name" value="NAT_SF"/>
    <property type="match status" value="1"/>
</dbReference>
<comment type="caution">
    <text evidence="2">The sequence shown here is derived from an EMBL/GenBank/DDBJ whole genome shotgun (WGS) entry which is preliminary data.</text>
</comment>
<dbReference type="InterPro" id="IPR016181">
    <property type="entry name" value="Acyl_CoA_acyltransferase"/>
</dbReference>
<name>A0A498CH40_9GAMM</name>
<evidence type="ECO:0000313" key="3">
    <source>
        <dbReference type="Proteomes" id="UP000275461"/>
    </source>
</evidence>
<dbReference type="InterPro" id="IPR000182">
    <property type="entry name" value="GNAT_dom"/>
</dbReference>
<dbReference type="SUPFAM" id="SSF55729">
    <property type="entry name" value="Acyl-CoA N-acyltransferases (Nat)"/>
    <property type="match status" value="1"/>
</dbReference>
<dbReference type="EMBL" id="RCDA01000001">
    <property type="protein sequence ID" value="RLK51648.1"/>
    <property type="molecule type" value="Genomic_DNA"/>
</dbReference>
<reference evidence="2 3" key="1">
    <citation type="submission" date="2018-10" db="EMBL/GenBank/DDBJ databases">
        <title>Genomic Encyclopedia of Type Strains, Phase IV (KMG-IV): sequencing the most valuable type-strain genomes for metagenomic binning, comparative biology and taxonomic classification.</title>
        <authorList>
            <person name="Goeker M."/>
        </authorList>
    </citation>
    <scope>NUCLEOTIDE SEQUENCE [LARGE SCALE GENOMIC DNA]</scope>
    <source>
        <strain evidence="2 3">DSM 12769</strain>
    </source>
</reference>
<proteinExistence type="predicted"/>
<gene>
    <name evidence="2" type="ORF">DFR31_1593</name>
</gene>
<dbReference type="Gene3D" id="3.40.630.30">
    <property type="match status" value="1"/>
</dbReference>
<organism evidence="2 3">
    <name type="scientific">Alkalispirillum mobile</name>
    <dbReference type="NCBI Taxonomy" id="85925"/>
    <lineage>
        <taxon>Bacteria</taxon>
        <taxon>Pseudomonadati</taxon>
        <taxon>Pseudomonadota</taxon>
        <taxon>Gammaproteobacteria</taxon>
        <taxon>Chromatiales</taxon>
        <taxon>Ectothiorhodospiraceae</taxon>
        <taxon>Alkalispirillum</taxon>
    </lineage>
</organism>
<dbReference type="PROSITE" id="PS51186">
    <property type="entry name" value="GNAT"/>
    <property type="match status" value="1"/>
</dbReference>
<keyword evidence="3" id="KW-1185">Reference proteome</keyword>
<dbReference type="GO" id="GO:0016747">
    <property type="term" value="F:acyltransferase activity, transferring groups other than amino-acyl groups"/>
    <property type="evidence" value="ECO:0007669"/>
    <property type="project" value="InterPro"/>
</dbReference>
<evidence type="ECO:0000313" key="2">
    <source>
        <dbReference type="EMBL" id="RLK51648.1"/>
    </source>
</evidence>
<accession>A0A498CH40</accession>
<dbReference type="AlphaFoldDB" id="A0A498CH40"/>
<dbReference type="Pfam" id="PF00583">
    <property type="entry name" value="Acetyltransf_1"/>
    <property type="match status" value="1"/>
</dbReference>
<sequence>MSARSPRELLKRVLHTALGDYHYWKVFYIDLPQPPVDLPAEVSIRPIKPEELEDVPDQGMRERKVFGGNGAQGFGLFVDGELAAVQWYWWGERYQAERKGRSWVLPPDAAKSLGLYTRPEFRGRGYAPLLKRHTAHLMAQQGFTRLYSRIWHSHKSSIQVSRKTGWRVAGSYIEICPFSRRIKLRLPL</sequence>